<feature type="domain" description="Zinc finger PHD-type" evidence="6">
    <location>
        <begin position="457"/>
        <end position="507"/>
    </location>
</feature>
<evidence type="ECO:0000259" key="5">
    <source>
        <dbReference type="SMART" id="SM00109"/>
    </source>
</evidence>
<dbReference type="InterPro" id="IPR004146">
    <property type="entry name" value="DC1"/>
</dbReference>
<dbReference type="Pfam" id="PF03107">
    <property type="entry name" value="C1_2"/>
    <property type="match status" value="10"/>
</dbReference>
<dbReference type="PANTHER" id="PTHR32410">
    <property type="entry name" value="CYSTEINE/HISTIDINE-RICH C1 DOMAIN FAMILY PROTEIN"/>
    <property type="match status" value="1"/>
</dbReference>
<evidence type="ECO:0000256" key="1">
    <source>
        <dbReference type="ARBA" id="ARBA00022723"/>
    </source>
</evidence>
<dbReference type="SUPFAM" id="SSF57889">
    <property type="entry name" value="Cysteine-rich domain"/>
    <property type="match status" value="9"/>
</dbReference>
<name>A0A7N2ML61_QUELO</name>
<dbReference type="InParanoid" id="A0A7N2ML61"/>
<feature type="domain" description="Phorbol-ester/DAG-type" evidence="5">
    <location>
        <begin position="917"/>
        <end position="967"/>
    </location>
</feature>
<dbReference type="InterPro" id="IPR053192">
    <property type="entry name" value="Vacuole_Formation_Reg"/>
</dbReference>
<feature type="domain" description="Phorbol-ester/DAG-type" evidence="5">
    <location>
        <begin position="69"/>
        <end position="116"/>
    </location>
</feature>
<dbReference type="EnsemblPlants" id="QL09p047139:mrna">
    <property type="protein sequence ID" value="QL09p047139:mrna"/>
    <property type="gene ID" value="QL09p047139"/>
</dbReference>
<keyword evidence="4" id="KW-0862">Zinc</keyword>
<dbReference type="AlphaFoldDB" id="A0A7N2ML61"/>
<dbReference type="SMART" id="SM00249">
    <property type="entry name" value="PHD"/>
    <property type="match status" value="6"/>
</dbReference>
<evidence type="ECO:0000256" key="4">
    <source>
        <dbReference type="ARBA" id="ARBA00022833"/>
    </source>
</evidence>
<evidence type="ECO:0000256" key="2">
    <source>
        <dbReference type="ARBA" id="ARBA00022737"/>
    </source>
</evidence>
<dbReference type="PANTHER" id="PTHR32410:SF163">
    <property type="entry name" value="DC1 DOMAIN-CONTAINING PROTEIN"/>
    <property type="match status" value="1"/>
</dbReference>
<reference evidence="7 8" key="1">
    <citation type="journal article" date="2016" name="G3 (Bethesda)">
        <title>First Draft Assembly and Annotation of the Genome of a California Endemic Oak Quercus lobata Nee (Fagaceae).</title>
        <authorList>
            <person name="Sork V.L."/>
            <person name="Fitz-Gibbon S.T."/>
            <person name="Puiu D."/>
            <person name="Crepeau M."/>
            <person name="Gugger P.F."/>
            <person name="Sherman R."/>
            <person name="Stevens K."/>
            <person name="Langley C.H."/>
            <person name="Pellegrini M."/>
            <person name="Salzberg S.L."/>
        </authorList>
    </citation>
    <scope>NUCLEOTIDE SEQUENCE [LARGE SCALE GENOMIC DNA]</scope>
    <source>
        <strain evidence="7 8">cv. SW786</strain>
    </source>
</reference>
<proteinExistence type="predicted"/>
<feature type="domain" description="Zinc finger PHD-type" evidence="6">
    <location>
        <begin position="826"/>
        <end position="882"/>
    </location>
</feature>
<evidence type="ECO:0000313" key="8">
    <source>
        <dbReference type="Proteomes" id="UP000594261"/>
    </source>
</evidence>
<dbReference type="Gramene" id="QL09p047139:mrna">
    <property type="protein sequence ID" value="QL09p047139:mrna"/>
    <property type="gene ID" value="QL09p047139"/>
</dbReference>
<dbReference type="InterPro" id="IPR001965">
    <property type="entry name" value="Znf_PHD"/>
</dbReference>
<feature type="domain" description="Phorbol-ester/DAG-type" evidence="5">
    <location>
        <begin position="630"/>
        <end position="677"/>
    </location>
</feature>
<dbReference type="EMBL" id="LRBV02000009">
    <property type="status" value="NOT_ANNOTATED_CDS"/>
    <property type="molecule type" value="Genomic_DNA"/>
</dbReference>
<feature type="domain" description="Phorbol-ester/DAG-type" evidence="5">
    <location>
        <begin position="811"/>
        <end position="861"/>
    </location>
</feature>
<evidence type="ECO:0000313" key="7">
    <source>
        <dbReference type="EnsemblPlants" id="QL09p047139:mrna"/>
    </source>
</evidence>
<dbReference type="InterPro" id="IPR002219">
    <property type="entry name" value="PKC_DAG/PE"/>
</dbReference>
<dbReference type="Proteomes" id="UP000594261">
    <property type="component" value="Chromosome 9"/>
</dbReference>
<dbReference type="SMART" id="SM00109">
    <property type="entry name" value="C1"/>
    <property type="match status" value="7"/>
</dbReference>
<reference evidence="7" key="2">
    <citation type="submission" date="2021-01" db="UniProtKB">
        <authorList>
            <consortium name="EnsemblPlants"/>
        </authorList>
    </citation>
    <scope>IDENTIFICATION</scope>
</reference>
<feature type="domain" description="Zinc finger PHD-type" evidence="6">
    <location>
        <begin position="294"/>
        <end position="355"/>
    </location>
</feature>
<feature type="domain" description="Phorbol-ester/DAG-type" evidence="5">
    <location>
        <begin position="173"/>
        <end position="227"/>
    </location>
</feature>
<feature type="domain" description="Zinc finger PHD-type" evidence="6">
    <location>
        <begin position="84"/>
        <end position="154"/>
    </location>
</feature>
<dbReference type="Gene3D" id="3.30.60.20">
    <property type="match status" value="1"/>
</dbReference>
<dbReference type="InterPro" id="IPR046349">
    <property type="entry name" value="C1-like_sf"/>
</dbReference>
<evidence type="ECO:0000259" key="6">
    <source>
        <dbReference type="SMART" id="SM00249"/>
    </source>
</evidence>
<keyword evidence="1" id="KW-0479">Metal-binding</keyword>
<organism evidence="7 8">
    <name type="scientific">Quercus lobata</name>
    <name type="common">Valley oak</name>
    <dbReference type="NCBI Taxonomy" id="97700"/>
    <lineage>
        <taxon>Eukaryota</taxon>
        <taxon>Viridiplantae</taxon>
        <taxon>Streptophyta</taxon>
        <taxon>Embryophyta</taxon>
        <taxon>Tracheophyta</taxon>
        <taxon>Spermatophyta</taxon>
        <taxon>Magnoliopsida</taxon>
        <taxon>eudicotyledons</taxon>
        <taxon>Gunneridae</taxon>
        <taxon>Pentapetalae</taxon>
        <taxon>rosids</taxon>
        <taxon>fabids</taxon>
        <taxon>Fagales</taxon>
        <taxon>Fagaceae</taxon>
        <taxon>Quercus</taxon>
    </lineage>
</organism>
<feature type="domain" description="Phorbol-ester/DAG-type" evidence="5">
    <location>
        <begin position="279"/>
        <end position="326"/>
    </location>
</feature>
<dbReference type="OMA" id="FIIHWKC"/>
<feature type="domain" description="Phorbol-ester/DAG-type" evidence="5">
    <location>
        <begin position="701"/>
        <end position="755"/>
    </location>
</feature>
<accession>A0A7N2ML61</accession>
<dbReference type="GO" id="GO:0008270">
    <property type="term" value="F:zinc ion binding"/>
    <property type="evidence" value="ECO:0007669"/>
    <property type="project" value="UniProtKB-KW"/>
</dbReference>
<keyword evidence="8" id="KW-1185">Reference proteome</keyword>
<sequence length="1141" mass="131810">MESQHVCNNEHSLVFNEDEKRGILCWACREPVLGPSYSCIKCNKFHHHKSCAELPRELQHPLHPKHSLILFAEWKCVCDEEYSKCEVCKEFLEEYTYGCSHCNFNLHSKCATLPLTIETEVHNHPLTRMWKSIKFTCDLCGKEGNVPFLCAPCNFCIHPSCASYVRNVKVIRHDHILHLTISSLEVNQSVSRFCRLCVQKVDTDYGFYYCSSCDFVAHLDCAMDKENREDINLLKLTNESKNDDLDLDGSINSKTYIEKKINVGEDGIEIATEIEHFSHEHDLKLTDKVENNKKCDGCLQVFLPPFYSCTKCNFFLHKSCIELPRKKRHPLHRHPLNLLPKAPYRSKLFRCDACCQDCNGFTYHCEECNFDLDVQCSLMLDVLIHNGHEHHLHLSNTRYEQKCSSCDFESFQVFRCITCEFALDFKCATLPLTARYKQHEHPFTLSYAVEDDSGEYYCDICEEERDPKFWFYYCAECSYPAHPKCILGNYPNFKFGGAYSFYCHQHPLTFIEKTKDHPACHKCGYPCKEFIYQCAPCCVIAIGVLLVQKKKKKIIFFNGSRMEIQHFRHDEHPLVFNEDERGGCLCWACLKPVLGPSYSCIKCKSYHHHKSCAELPPELQHPLHPKHPLILFDERKFRKDEEYSKCELCKKYRTGYIYGCFRCNFNIHSKCASLLLTLESEVHDHPLIRIWKSMKVKAIRHNHPLHLTSSSREVPQSDSSFCQLCVRKVNIDYRFYYCSSCDYVAHLDCALDERNREDINLLKLTDGESNELEIEDLELDGSVDLATYKVKKINEGEDGIEIPTEIEHFSHEHDLKLSNEVENNKKCDGCLRAILPPFYRCAKCNFFLHKSCIELPRTKKHPLTLLPKAPYGSKSFMCNACEQSCNGFTYYCETCSFDLDVQCSLILEILSHKGHEHPLNLSSTRHSQNCSSCDFESSLFYDQNSQVLRCATCEFALDFKCATLSLNTRESEVHEHPLNRIWRSKKFTCDLCGKEEISVIYSSSLGISSCTLIHAPVCCQIDLMMLPDFPITPLAFKSWHRIRNDVVAVSDGFGWGFAARPDPTSLYGGGEAGLAELEPPRSGGCTEKKMMMMMMMMKMKMIEAEDKDFGEMGFVDCGGRLVKKQRKMKRKKTKEKDTDER</sequence>
<keyword evidence="2" id="KW-0677">Repeat</keyword>
<feature type="domain" description="Zinc finger PHD-type" evidence="6">
    <location>
        <begin position="645"/>
        <end position="726"/>
    </location>
</feature>
<protein>
    <recommendedName>
        <fullName evidence="9">Phorbol-ester/DAG-type domain-containing protein</fullName>
    </recommendedName>
</protein>
<evidence type="ECO:0000256" key="3">
    <source>
        <dbReference type="ARBA" id="ARBA00022771"/>
    </source>
</evidence>
<keyword evidence="3" id="KW-0863">Zinc-finger</keyword>
<feature type="domain" description="Zinc finger PHD-type" evidence="6">
    <location>
        <begin position="24"/>
        <end position="79"/>
    </location>
</feature>
<evidence type="ECO:0008006" key="9">
    <source>
        <dbReference type="Google" id="ProtNLM"/>
    </source>
</evidence>